<dbReference type="InterPro" id="IPR008811">
    <property type="entry name" value="Glycosyl_hydrolases_36"/>
</dbReference>
<comment type="caution">
    <text evidence="3">The sequence shown here is derived from an EMBL/GenBank/DDBJ whole genome shotgun (WGS) entry which is preliminary data.</text>
</comment>
<sequence>MKIRTGFLLFFLLTTLLGVAQTISITETQANKSFSVRWGNADRLTGGTGAMQNKAGSWPVQKTVRNDVALLTLQTDNADIKSQEFAGVFFDNIPQLKRGVTLWRYKPWNSWTKPIAITDATKMQDWDVQFFYWQYADGIYGAAVPMSGSGFRTTLGSQGSQWGSKSVSYAENKPVKTIPAIAVAFGKDPYELFERIYQTALSAMGKGENVSAKKTLPEPMQYMGWCTWNSSDNGNKLDEEHVLEGIKTFSDRKFPLGWVLFDDGWFTHRNQQLQSLQPDPKKFPNGFKPLIDKLKTQYGVKYTGVWHAFDGYWNGIDPESELGQRYNGQLFSWVQRQSPVGKDSTLKTYHFIRPDSDSLTTFFDSWHRYLKGEGIDFLKVDNQLVAERMALNTYPIFSLSEAIHKALYKSIDKHFNGAVINCMDMTADAYLNFGTSAVARAVEDYFPADKGKTYNLEEGNAAAHVLQAVYNSLYFSQMAIPDFDMFESYNPNAVFHALARTLNNGPIYITDKPGKQDFELLNRLVFADGKSIRATTPLLPTEDCLFQVQAPQLFKAYSFAGSTGLLALFNAADTEQVKGIFRPADIKGLKGDQFALYDYFSGKTRIAKRTDSFPVSLSRMGYQLHYVVPVKNGFAPFGLTNKYNAPATITKEERSASKAIVRLYESGTFSAYAAKSPKQVSLEGGKALKWTFTNNLLTVNIPADVAKPSVVIVW</sequence>
<dbReference type="Gene3D" id="3.20.20.70">
    <property type="entry name" value="Aldolase class I"/>
    <property type="match status" value="1"/>
</dbReference>
<dbReference type="PANTHER" id="PTHR31268:SF32">
    <property type="entry name" value="GALACTINOL--SUCROSE GALACTOSYLTRANSFERASE 2-RELATED"/>
    <property type="match status" value="1"/>
</dbReference>
<dbReference type="Proteomes" id="UP001597469">
    <property type="component" value="Unassembled WGS sequence"/>
</dbReference>
<dbReference type="EMBL" id="JBHULN010000002">
    <property type="protein sequence ID" value="MFD2570176.1"/>
    <property type="molecule type" value="Genomic_DNA"/>
</dbReference>
<evidence type="ECO:0000313" key="4">
    <source>
        <dbReference type="Proteomes" id="UP001597469"/>
    </source>
</evidence>
<organism evidence="3 4">
    <name type="scientific">Spirosoma soli</name>
    <dbReference type="NCBI Taxonomy" id="1770529"/>
    <lineage>
        <taxon>Bacteria</taxon>
        <taxon>Pseudomonadati</taxon>
        <taxon>Bacteroidota</taxon>
        <taxon>Cytophagia</taxon>
        <taxon>Cytophagales</taxon>
        <taxon>Cytophagaceae</taxon>
        <taxon>Spirosoma</taxon>
    </lineage>
</organism>
<dbReference type="InterPro" id="IPR017853">
    <property type="entry name" value="GH"/>
</dbReference>
<keyword evidence="2" id="KW-0732">Signal</keyword>
<evidence type="ECO:0000256" key="1">
    <source>
        <dbReference type="ARBA" id="ARBA00023277"/>
    </source>
</evidence>
<gene>
    <name evidence="3" type="ORF">ACFSUS_05990</name>
</gene>
<accession>A0ABW5M1M1</accession>
<keyword evidence="4" id="KW-1185">Reference proteome</keyword>
<evidence type="ECO:0000256" key="2">
    <source>
        <dbReference type="SAM" id="SignalP"/>
    </source>
</evidence>
<feature type="signal peptide" evidence="2">
    <location>
        <begin position="1"/>
        <end position="20"/>
    </location>
</feature>
<dbReference type="Pfam" id="PF05691">
    <property type="entry name" value="Raffinose_syn"/>
    <property type="match status" value="3"/>
</dbReference>
<reference evidence="4" key="1">
    <citation type="journal article" date="2019" name="Int. J. Syst. Evol. Microbiol.">
        <title>The Global Catalogue of Microorganisms (GCM) 10K type strain sequencing project: providing services to taxonomists for standard genome sequencing and annotation.</title>
        <authorList>
            <consortium name="The Broad Institute Genomics Platform"/>
            <consortium name="The Broad Institute Genome Sequencing Center for Infectious Disease"/>
            <person name="Wu L."/>
            <person name="Ma J."/>
        </authorList>
    </citation>
    <scope>NUCLEOTIDE SEQUENCE [LARGE SCALE GENOMIC DNA]</scope>
    <source>
        <strain evidence="4">KCTC 42805</strain>
    </source>
</reference>
<keyword evidence="1" id="KW-0119">Carbohydrate metabolism</keyword>
<name>A0ABW5M1M1_9BACT</name>
<feature type="chain" id="PRO_5047423523" evidence="2">
    <location>
        <begin position="21"/>
        <end position="714"/>
    </location>
</feature>
<dbReference type="InterPro" id="IPR013785">
    <property type="entry name" value="Aldolase_TIM"/>
</dbReference>
<proteinExistence type="predicted"/>
<dbReference type="RefSeq" id="WP_381520459.1">
    <property type="nucleotide sequence ID" value="NZ_JBHULN010000002.1"/>
</dbReference>
<protein>
    <submittedName>
        <fullName evidence="3">Sip1-related alpha-galactosidase</fullName>
    </submittedName>
</protein>
<evidence type="ECO:0000313" key="3">
    <source>
        <dbReference type="EMBL" id="MFD2570176.1"/>
    </source>
</evidence>
<dbReference type="SUPFAM" id="SSF51445">
    <property type="entry name" value="(Trans)glycosidases"/>
    <property type="match status" value="1"/>
</dbReference>
<dbReference type="PANTHER" id="PTHR31268">
    <property type="match status" value="1"/>
</dbReference>